<organism evidence="1 2">
    <name type="scientific">Ceraceosorus bombacis</name>
    <dbReference type="NCBI Taxonomy" id="401625"/>
    <lineage>
        <taxon>Eukaryota</taxon>
        <taxon>Fungi</taxon>
        <taxon>Dikarya</taxon>
        <taxon>Basidiomycota</taxon>
        <taxon>Ustilaginomycotina</taxon>
        <taxon>Exobasidiomycetes</taxon>
        <taxon>Ceraceosorales</taxon>
        <taxon>Ceraceosoraceae</taxon>
        <taxon>Ceraceosorus</taxon>
    </lineage>
</organism>
<evidence type="ECO:0000313" key="1">
    <source>
        <dbReference type="EMBL" id="CEH19099.1"/>
    </source>
</evidence>
<evidence type="ECO:0000313" key="2">
    <source>
        <dbReference type="Proteomes" id="UP000054845"/>
    </source>
</evidence>
<keyword evidence="2" id="KW-1185">Reference proteome</keyword>
<sequence>MVNQSRYRRHPWLPSSRDLRAGMLCDSGHDQLYRCIHAALESKFGLLEARELLVARKCSTRTDVRCSSTKHAELESRTRTSCIQGLCLLGGV</sequence>
<dbReference type="AlphaFoldDB" id="A0A0P1BQH5"/>
<protein>
    <submittedName>
        <fullName evidence="1">Uncharacterized protein</fullName>
    </submittedName>
</protein>
<reference evidence="1 2" key="1">
    <citation type="submission" date="2014-09" db="EMBL/GenBank/DDBJ databases">
        <authorList>
            <person name="Magalhaes I.L.F."/>
            <person name="Oliveira U."/>
            <person name="Santos F.R."/>
            <person name="Vidigal T.H.D.A."/>
            <person name="Brescovit A.D."/>
            <person name="Santos A.J."/>
        </authorList>
    </citation>
    <scope>NUCLEOTIDE SEQUENCE [LARGE SCALE GENOMIC DNA]</scope>
</reference>
<name>A0A0P1BQH5_9BASI</name>
<proteinExistence type="predicted"/>
<dbReference type="EMBL" id="CCYA01000277">
    <property type="protein sequence ID" value="CEH19099.1"/>
    <property type="molecule type" value="Genomic_DNA"/>
</dbReference>
<accession>A0A0P1BQH5</accession>
<dbReference type="Proteomes" id="UP000054845">
    <property type="component" value="Unassembled WGS sequence"/>
</dbReference>